<feature type="transmembrane region" description="Helical" evidence="6">
    <location>
        <begin position="408"/>
        <end position="433"/>
    </location>
</feature>
<accession>A0A348HCQ3</accession>
<feature type="transmembrane region" description="Helical" evidence="6">
    <location>
        <begin position="175"/>
        <end position="196"/>
    </location>
</feature>
<gene>
    <name evidence="8" type="ORF">ZBT109_0627</name>
</gene>
<dbReference type="OrthoDB" id="9812221at2"/>
<sequence length="481" mass="50258">MELFVDKPGDEGLPGNKRRLAMIAVMTAAMMAVFDGAIVNIALPQIAQTLQVTAGTAVWVASSYLLAAAMLLASFAALATHLGYRTLFTFGISVFTLSSLGCALSTSLPMLVAMRVVQGIGGAATMSIGPAIMRSIFPSRLLGQVIGLNAMLVGSSTAVAPILGGTLLSALGWPWLFAINIPLGIVALMLTLRVIPNERSARHEPFDIYGALLSAVALGALVMTANAFAHPAAGSSSFRTMLMAAAYGATAVVAGIAFVVRQRYAPRPLIPLSLFSSVRFSLAALTSMVSFVSQGITFVALPFLFQSAYGYSALGSALLFMPWPIGIILVAPWAGKLSDRYPSALISTCGLGCFAIGLVLLANLSAHASILDIALRSLLCGIGFGCFQSPNNREMMSNVPRSSSSYASGILAIMRISGQCLGAAAVGSVLSAYAALHGTLDQEMFAIHLSLWGAFGATALAVIISLSRLRHVMMLEKDERL</sequence>
<keyword evidence="3 6" id="KW-0812">Transmembrane</keyword>
<dbReference type="PRINTS" id="PR01036">
    <property type="entry name" value="TCRTETB"/>
</dbReference>
<evidence type="ECO:0000256" key="6">
    <source>
        <dbReference type="SAM" id="Phobius"/>
    </source>
</evidence>
<comment type="subcellular location">
    <subcellularLocation>
        <location evidence="1">Membrane</location>
        <topology evidence="1">Multi-pass membrane protein</topology>
    </subcellularLocation>
</comment>
<keyword evidence="4 6" id="KW-1133">Transmembrane helix</keyword>
<dbReference type="AlphaFoldDB" id="A0A348HCQ3"/>
<dbReference type="GO" id="GO:0022857">
    <property type="term" value="F:transmembrane transporter activity"/>
    <property type="evidence" value="ECO:0007669"/>
    <property type="project" value="InterPro"/>
</dbReference>
<evidence type="ECO:0000313" key="9">
    <source>
        <dbReference type="Proteomes" id="UP000267342"/>
    </source>
</evidence>
<dbReference type="InterPro" id="IPR020846">
    <property type="entry name" value="MFS_dom"/>
</dbReference>
<evidence type="ECO:0000313" key="8">
    <source>
        <dbReference type="EMBL" id="BBG29405.1"/>
    </source>
</evidence>
<dbReference type="GO" id="GO:0016020">
    <property type="term" value="C:membrane"/>
    <property type="evidence" value="ECO:0007669"/>
    <property type="project" value="UniProtKB-SubCell"/>
</dbReference>
<dbReference type="Gene3D" id="1.20.1720.10">
    <property type="entry name" value="Multidrug resistance protein D"/>
    <property type="match status" value="1"/>
</dbReference>
<evidence type="ECO:0000256" key="5">
    <source>
        <dbReference type="ARBA" id="ARBA00023136"/>
    </source>
</evidence>
<reference evidence="8 9" key="1">
    <citation type="submission" date="2018-09" db="EMBL/GenBank/DDBJ databases">
        <title>Zymobacter palmae IAM14233 (=T109) whole genome analysis.</title>
        <authorList>
            <person name="Yanase H."/>
        </authorList>
    </citation>
    <scope>NUCLEOTIDE SEQUENCE [LARGE SCALE GENOMIC DNA]</scope>
    <source>
        <strain evidence="8 9">IAM14233</strain>
    </source>
</reference>
<feature type="transmembrane region" description="Helical" evidence="6">
    <location>
        <begin position="58"/>
        <end position="79"/>
    </location>
</feature>
<feature type="transmembrane region" description="Helical" evidence="6">
    <location>
        <begin position="241"/>
        <end position="260"/>
    </location>
</feature>
<name>A0A348HCQ3_9GAMM</name>
<organism evidence="8 9">
    <name type="scientific">Zymobacter palmae</name>
    <dbReference type="NCBI Taxonomy" id="33074"/>
    <lineage>
        <taxon>Bacteria</taxon>
        <taxon>Pseudomonadati</taxon>
        <taxon>Pseudomonadota</taxon>
        <taxon>Gammaproteobacteria</taxon>
        <taxon>Oceanospirillales</taxon>
        <taxon>Halomonadaceae</taxon>
        <taxon>Zymobacter group</taxon>
        <taxon>Zymobacter</taxon>
    </lineage>
</organism>
<feature type="transmembrane region" description="Helical" evidence="6">
    <location>
        <begin position="145"/>
        <end position="163"/>
    </location>
</feature>
<dbReference type="Proteomes" id="UP000267342">
    <property type="component" value="Chromosome"/>
</dbReference>
<feature type="transmembrane region" description="Helical" evidence="6">
    <location>
        <begin position="368"/>
        <end position="387"/>
    </location>
</feature>
<dbReference type="KEGG" id="zpl:ZBT109_0627"/>
<dbReference type="Pfam" id="PF07690">
    <property type="entry name" value="MFS_1"/>
    <property type="match status" value="1"/>
</dbReference>
<keyword evidence="5 6" id="KW-0472">Membrane</keyword>
<feature type="transmembrane region" description="Helical" evidence="6">
    <location>
        <begin position="208"/>
        <end position="229"/>
    </location>
</feature>
<feature type="transmembrane region" description="Helical" evidence="6">
    <location>
        <begin position="280"/>
        <end position="305"/>
    </location>
</feature>
<keyword evidence="2" id="KW-0813">Transport</keyword>
<feature type="transmembrane region" description="Helical" evidence="6">
    <location>
        <begin position="311"/>
        <end position="331"/>
    </location>
</feature>
<feature type="transmembrane region" description="Helical" evidence="6">
    <location>
        <begin position="343"/>
        <end position="362"/>
    </location>
</feature>
<dbReference type="InterPro" id="IPR036259">
    <property type="entry name" value="MFS_trans_sf"/>
</dbReference>
<dbReference type="STRING" id="1123510.GCA_000620025_02498"/>
<feature type="transmembrane region" description="Helical" evidence="6">
    <location>
        <begin position="86"/>
        <end position="106"/>
    </location>
</feature>
<dbReference type="PANTHER" id="PTHR42718">
    <property type="entry name" value="MAJOR FACILITATOR SUPERFAMILY MULTIDRUG TRANSPORTER MFSC"/>
    <property type="match status" value="1"/>
</dbReference>
<dbReference type="InterPro" id="IPR011701">
    <property type="entry name" value="MFS"/>
</dbReference>
<feature type="transmembrane region" description="Helical" evidence="6">
    <location>
        <begin position="20"/>
        <end position="43"/>
    </location>
</feature>
<feature type="transmembrane region" description="Helical" evidence="6">
    <location>
        <begin position="445"/>
        <end position="467"/>
    </location>
</feature>
<proteinExistence type="predicted"/>
<feature type="domain" description="Major facilitator superfamily (MFS) profile" evidence="7">
    <location>
        <begin position="21"/>
        <end position="473"/>
    </location>
</feature>
<evidence type="ECO:0000256" key="3">
    <source>
        <dbReference type="ARBA" id="ARBA00022692"/>
    </source>
</evidence>
<dbReference type="PANTHER" id="PTHR42718:SF9">
    <property type="entry name" value="MAJOR FACILITATOR SUPERFAMILY MULTIDRUG TRANSPORTER MFSC"/>
    <property type="match status" value="1"/>
</dbReference>
<dbReference type="SUPFAM" id="SSF103473">
    <property type="entry name" value="MFS general substrate transporter"/>
    <property type="match status" value="1"/>
</dbReference>
<dbReference type="CDD" id="cd17321">
    <property type="entry name" value="MFS_MMR_MDR_like"/>
    <property type="match status" value="1"/>
</dbReference>
<dbReference type="EMBL" id="AP018933">
    <property type="protein sequence ID" value="BBG29405.1"/>
    <property type="molecule type" value="Genomic_DNA"/>
</dbReference>
<protein>
    <submittedName>
        <fullName evidence="8">Permeases of the major facilitator</fullName>
    </submittedName>
</protein>
<evidence type="ECO:0000256" key="4">
    <source>
        <dbReference type="ARBA" id="ARBA00022989"/>
    </source>
</evidence>
<evidence type="ECO:0000259" key="7">
    <source>
        <dbReference type="PROSITE" id="PS50850"/>
    </source>
</evidence>
<evidence type="ECO:0000256" key="2">
    <source>
        <dbReference type="ARBA" id="ARBA00022448"/>
    </source>
</evidence>
<evidence type="ECO:0000256" key="1">
    <source>
        <dbReference type="ARBA" id="ARBA00004141"/>
    </source>
</evidence>
<keyword evidence="9" id="KW-1185">Reference proteome</keyword>
<dbReference type="Gene3D" id="1.20.1250.20">
    <property type="entry name" value="MFS general substrate transporter like domains"/>
    <property type="match status" value="1"/>
</dbReference>
<dbReference type="PROSITE" id="PS50850">
    <property type="entry name" value="MFS"/>
    <property type="match status" value="1"/>
</dbReference>
<dbReference type="RefSeq" id="WP_038278595.1">
    <property type="nucleotide sequence ID" value="NZ_AP018933.1"/>
</dbReference>